<evidence type="ECO:0000256" key="5">
    <source>
        <dbReference type="ARBA" id="ARBA00038359"/>
    </source>
</evidence>
<evidence type="ECO:0000256" key="4">
    <source>
        <dbReference type="ARBA" id="ARBA00023136"/>
    </source>
</evidence>
<feature type="domain" description="Rhodopsin" evidence="8">
    <location>
        <begin position="32"/>
        <end position="281"/>
    </location>
</feature>
<keyword evidence="3 7" id="KW-1133">Transmembrane helix</keyword>
<evidence type="ECO:0000256" key="7">
    <source>
        <dbReference type="SAM" id="Phobius"/>
    </source>
</evidence>
<dbReference type="EMBL" id="JBFXLU010000405">
    <property type="protein sequence ID" value="KAL2827277.1"/>
    <property type="molecule type" value="Genomic_DNA"/>
</dbReference>
<evidence type="ECO:0000259" key="8">
    <source>
        <dbReference type="Pfam" id="PF20684"/>
    </source>
</evidence>
<protein>
    <recommendedName>
        <fullName evidence="8">Rhodopsin domain-containing protein</fullName>
    </recommendedName>
</protein>
<name>A0ABR4IK54_9EURO</name>
<comment type="similarity">
    <text evidence="5">Belongs to the SAT4 family.</text>
</comment>
<evidence type="ECO:0000256" key="2">
    <source>
        <dbReference type="ARBA" id="ARBA00022692"/>
    </source>
</evidence>
<feature type="transmembrane region" description="Helical" evidence="7">
    <location>
        <begin position="92"/>
        <end position="116"/>
    </location>
</feature>
<proteinExistence type="inferred from homology"/>
<feature type="transmembrane region" description="Helical" evidence="7">
    <location>
        <begin position="211"/>
        <end position="233"/>
    </location>
</feature>
<feature type="transmembrane region" description="Helical" evidence="7">
    <location>
        <begin position="177"/>
        <end position="199"/>
    </location>
</feature>
<comment type="caution">
    <text evidence="9">The sequence shown here is derived from an EMBL/GenBank/DDBJ whole genome shotgun (WGS) entry which is preliminary data.</text>
</comment>
<organism evidence="9 10">
    <name type="scientific">Aspergillus pseudoustus</name>
    <dbReference type="NCBI Taxonomy" id="1810923"/>
    <lineage>
        <taxon>Eukaryota</taxon>
        <taxon>Fungi</taxon>
        <taxon>Dikarya</taxon>
        <taxon>Ascomycota</taxon>
        <taxon>Pezizomycotina</taxon>
        <taxon>Eurotiomycetes</taxon>
        <taxon>Eurotiomycetidae</taxon>
        <taxon>Eurotiales</taxon>
        <taxon>Aspergillaceae</taxon>
        <taxon>Aspergillus</taxon>
        <taxon>Aspergillus subgen. Nidulantes</taxon>
    </lineage>
</organism>
<dbReference type="InterPro" id="IPR049326">
    <property type="entry name" value="Rhodopsin_dom_fungi"/>
</dbReference>
<dbReference type="PANTHER" id="PTHR33048:SF140">
    <property type="entry name" value="ATPASE, PUTATIVE (EUROFUNG)-RELATED"/>
    <property type="match status" value="1"/>
</dbReference>
<feature type="transmembrane region" description="Helical" evidence="7">
    <location>
        <begin position="12"/>
        <end position="36"/>
    </location>
</feature>
<evidence type="ECO:0000313" key="9">
    <source>
        <dbReference type="EMBL" id="KAL2827277.1"/>
    </source>
</evidence>
<evidence type="ECO:0000313" key="10">
    <source>
        <dbReference type="Proteomes" id="UP001610446"/>
    </source>
</evidence>
<dbReference type="PANTHER" id="PTHR33048">
    <property type="entry name" value="PTH11-LIKE INTEGRAL MEMBRANE PROTEIN (AFU_ORTHOLOGUE AFUA_5G11245)"/>
    <property type="match status" value="1"/>
</dbReference>
<gene>
    <name evidence="9" type="ORF">BJY01DRAFT_262074</name>
</gene>
<keyword evidence="2 7" id="KW-0812">Transmembrane</keyword>
<feature type="transmembrane region" description="Helical" evidence="7">
    <location>
        <begin position="253"/>
        <end position="276"/>
    </location>
</feature>
<feature type="region of interest" description="Disordered" evidence="6">
    <location>
        <begin position="336"/>
        <end position="362"/>
    </location>
</feature>
<dbReference type="Pfam" id="PF20684">
    <property type="entry name" value="Fung_rhodopsin"/>
    <property type="match status" value="1"/>
</dbReference>
<evidence type="ECO:0000256" key="1">
    <source>
        <dbReference type="ARBA" id="ARBA00004141"/>
    </source>
</evidence>
<sequence>MTHSSLPLIDRSLAVFAVSAVMLGLSVVAVALRCVVRVYLIRAFGWDDAVMVAALALFSALASAYMIGPIEGIGHTFTDFKDVHSLEKAMKWWWLGQILYVCASAVAKVAIALALLRLAGQPVYRVILQAVITVTVVSGLVFFCVLLFGCWPISYWWHRVDHMRTGRCLSGGVITGVGYLFSAITIVCDIALGILPALMIWWLQMTRRTKIAVGGILSLGAVASIAAIIRLPYLKHCYCRQDQTKKFISPDSTYQIAIWSIMETGLAIVAGSLITLRPLLRLLLDQSLYQPRLHHNGTNLRLYTLRGDASEPSHTRDPRYGLSNILPDLQRNGNSASISSHLGQSNVDTSQEDLNPKVELRGSHRATRNKTFLIGDGES</sequence>
<feature type="transmembrane region" description="Helical" evidence="7">
    <location>
        <begin position="128"/>
        <end position="157"/>
    </location>
</feature>
<dbReference type="InterPro" id="IPR052337">
    <property type="entry name" value="SAT4-like"/>
</dbReference>
<keyword evidence="4 7" id="KW-0472">Membrane</keyword>
<evidence type="ECO:0000256" key="6">
    <source>
        <dbReference type="SAM" id="MobiDB-lite"/>
    </source>
</evidence>
<accession>A0ABR4IK54</accession>
<keyword evidence="10" id="KW-1185">Reference proteome</keyword>
<feature type="transmembrane region" description="Helical" evidence="7">
    <location>
        <begin position="48"/>
        <end position="67"/>
    </location>
</feature>
<evidence type="ECO:0000256" key="3">
    <source>
        <dbReference type="ARBA" id="ARBA00022989"/>
    </source>
</evidence>
<comment type="subcellular location">
    <subcellularLocation>
        <location evidence="1">Membrane</location>
        <topology evidence="1">Multi-pass membrane protein</topology>
    </subcellularLocation>
</comment>
<feature type="compositionally biased region" description="Polar residues" evidence="6">
    <location>
        <begin position="336"/>
        <end position="353"/>
    </location>
</feature>
<dbReference type="Proteomes" id="UP001610446">
    <property type="component" value="Unassembled WGS sequence"/>
</dbReference>
<reference evidence="9 10" key="1">
    <citation type="submission" date="2024-07" db="EMBL/GenBank/DDBJ databases">
        <title>Section-level genome sequencing and comparative genomics of Aspergillus sections Usti and Cavernicolus.</title>
        <authorList>
            <consortium name="Lawrence Berkeley National Laboratory"/>
            <person name="Nybo J.L."/>
            <person name="Vesth T.C."/>
            <person name="Theobald S."/>
            <person name="Frisvad J.C."/>
            <person name="Larsen T.O."/>
            <person name="Kjaerboelling I."/>
            <person name="Rothschild-Mancinelli K."/>
            <person name="Lyhne E.K."/>
            <person name="Kogle M.E."/>
            <person name="Barry K."/>
            <person name="Clum A."/>
            <person name="Na H."/>
            <person name="Ledsgaard L."/>
            <person name="Lin J."/>
            <person name="Lipzen A."/>
            <person name="Kuo A."/>
            <person name="Riley R."/>
            <person name="Mondo S."/>
            <person name="Labutti K."/>
            <person name="Haridas S."/>
            <person name="Pangalinan J."/>
            <person name="Salamov A.A."/>
            <person name="Simmons B.A."/>
            <person name="Magnuson J.K."/>
            <person name="Chen J."/>
            <person name="Drula E."/>
            <person name="Henrissat B."/>
            <person name="Wiebenga A."/>
            <person name="Lubbers R.J."/>
            <person name="Gomes A.C."/>
            <person name="Makela M.R."/>
            <person name="Stajich J."/>
            <person name="Grigoriev I.V."/>
            <person name="Mortensen U.H."/>
            <person name="De Vries R.P."/>
            <person name="Baker S.E."/>
            <person name="Andersen M.R."/>
        </authorList>
    </citation>
    <scope>NUCLEOTIDE SEQUENCE [LARGE SCALE GENOMIC DNA]</scope>
    <source>
        <strain evidence="9 10">CBS 123904</strain>
    </source>
</reference>